<feature type="domain" description="RNase H type-1" evidence="1">
    <location>
        <begin position="50"/>
        <end position="112"/>
    </location>
</feature>
<comment type="caution">
    <text evidence="2">The sequence shown here is derived from an EMBL/GenBank/DDBJ whole genome shotgun (WGS) entry which is preliminary data.</text>
</comment>
<sequence length="129" mass="14294">MTVNSWQNLVVGWIKINVDRSLPMCGLGAAIDGKAREPSSSRLFSFKIAIGFRQVKLESHNALLIKVLQTGLAAISNVVEIQMINNMCSKDWKVKFKSICRTNNKVADHLAKTISDDIDHLVVLEDPSS</sequence>
<dbReference type="Pfam" id="PF13456">
    <property type="entry name" value="RVT_3"/>
    <property type="match status" value="1"/>
</dbReference>
<evidence type="ECO:0000313" key="2">
    <source>
        <dbReference type="EMBL" id="MBA0620688.1"/>
    </source>
</evidence>
<organism evidence="2 3">
    <name type="scientific">Gossypium davidsonii</name>
    <name type="common">Davidson's cotton</name>
    <name type="synonym">Gossypium klotzschianum subsp. davidsonii</name>
    <dbReference type="NCBI Taxonomy" id="34287"/>
    <lineage>
        <taxon>Eukaryota</taxon>
        <taxon>Viridiplantae</taxon>
        <taxon>Streptophyta</taxon>
        <taxon>Embryophyta</taxon>
        <taxon>Tracheophyta</taxon>
        <taxon>Spermatophyta</taxon>
        <taxon>Magnoliopsida</taxon>
        <taxon>eudicotyledons</taxon>
        <taxon>Gunneridae</taxon>
        <taxon>Pentapetalae</taxon>
        <taxon>rosids</taxon>
        <taxon>malvids</taxon>
        <taxon>Malvales</taxon>
        <taxon>Malvaceae</taxon>
        <taxon>Malvoideae</taxon>
        <taxon>Gossypium</taxon>
    </lineage>
</organism>
<dbReference type="AlphaFoldDB" id="A0A7J8S3J6"/>
<dbReference type="GO" id="GO:0003676">
    <property type="term" value="F:nucleic acid binding"/>
    <property type="evidence" value="ECO:0007669"/>
    <property type="project" value="InterPro"/>
</dbReference>
<dbReference type="GO" id="GO:0004523">
    <property type="term" value="F:RNA-DNA hybrid ribonuclease activity"/>
    <property type="evidence" value="ECO:0007669"/>
    <property type="project" value="InterPro"/>
</dbReference>
<gene>
    <name evidence="2" type="ORF">Godav_006383</name>
</gene>
<accession>A0A7J8S3J6</accession>
<dbReference type="PANTHER" id="PTHR34023">
    <property type="entry name" value="RNASE H DOMAIN-CONTAINING PROTEIN"/>
    <property type="match status" value="1"/>
</dbReference>
<name>A0A7J8S3J6_GOSDV</name>
<proteinExistence type="predicted"/>
<reference evidence="2 3" key="1">
    <citation type="journal article" date="2019" name="Genome Biol. Evol.">
        <title>Insights into the evolution of the New World diploid cottons (Gossypium, subgenus Houzingenia) based on genome sequencing.</title>
        <authorList>
            <person name="Grover C.E."/>
            <person name="Arick M.A. 2nd"/>
            <person name="Thrash A."/>
            <person name="Conover J.L."/>
            <person name="Sanders W.S."/>
            <person name="Peterson D.G."/>
            <person name="Frelichowski J.E."/>
            <person name="Scheffler J.A."/>
            <person name="Scheffler B.E."/>
            <person name="Wendel J.F."/>
        </authorList>
    </citation>
    <scope>NUCLEOTIDE SEQUENCE [LARGE SCALE GENOMIC DNA]</scope>
    <source>
        <strain evidence="2">27</strain>
        <tissue evidence="2">Leaf</tissue>
    </source>
</reference>
<dbReference type="EMBL" id="JABFAC010000008">
    <property type="protein sequence ID" value="MBA0620688.1"/>
    <property type="molecule type" value="Genomic_DNA"/>
</dbReference>
<evidence type="ECO:0000313" key="3">
    <source>
        <dbReference type="Proteomes" id="UP000593561"/>
    </source>
</evidence>
<dbReference type="Proteomes" id="UP000593561">
    <property type="component" value="Unassembled WGS sequence"/>
</dbReference>
<dbReference type="InterPro" id="IPR002156">
    <property type="entry name" value="RNaseH_domain"/>
</dbReference>
<keyword evidence="3" id="KW-1185">Reference proteome</keyword>
<evidence type="ECO:0000259" key="1">
    <source>
        <dbReference type="Pfam" id="PF13456"/>
    </source>
</evidence>
<dbReference type="PANTHER" id="PTHR34023:SF4">
    <property type="entry name" value="RNASE H TYPE-1 DOMAIN-CONTAINING PROTEIN"/>
    <property type="match status" value="1"/>
</dbReference>
<protein>
    <recommendedName>
        <fullName evidence="1">RNase H type-1 domain-containing protein</fullName>
    </recommendedName>
</protein>